<evidence type="ECO:0000313" key="1">
    <source>
        <dbReference type="EMBL" id="ARF08929.1"/>
    </source>
</evidence>
<gene>
    <name evidence="1" type="ORF">Catovirus_1_979</name>
</gene>
<sequence>MITEKAIRKLDFDDIAEKILNSYELVIKNERYRICEIEFYCRCAEHDDRYTHCSKDQQEYEKFYFHKYATGTYKSGTYKGMDITFGNKNMYYGILIRSIYNISKNEFIEGPCRTVNKVLELNGCQEVKELLRPNEILSIYGDDRVRIECNRDMEFKNIYKGSRIGLSDKYPDYRDRRYRYVIYKNRIKKERNKLELMI</sequence>
<name>A0A1V0SB56_9VIRU</name>
<dbReference type="GO" id="GO:0003824">
    <property type="term" value="F:catalytic activity"/>
    <property type="evidence" value="ECO:0007669"/>
    <property type="project" value="InterPro"/>
</dbReference>
<protein>
    <submittedName>
        <fullName evidence="1">Uncharacterized protein</fullName>
    </submittedName>
</protein>
<dbReference type="SUPFAM" id="SSF50486">
    <property type="entry name" value="FMT C-terminal domain-like"/>
    <property type="match status" value="1"/>
</dbReference>
<dbReference type="InterPro" id="IPR011034">
    <property type="entry name" value="Formyl_transferase-like_C_sf"/>
</dbReference>
<organism evidence="1">
    <name type="scientific">Catovirus CTV1</name>
    <dbReference type="NCBI Taxonomy" id="1977631"/>
    <lineage>
        <taxon>Viruses</taxon>
        <taxon>Varidnaviria</taxon>
        <taxon>Bamfordvirae</taxon>
        <taxon>Nucleocytoviricota</taxon>
        <taxon>Megaviricetes</taxon>
        <taxon>Imitervirales</taxon>
        <taxon>Mimiviridae</taxon>
        <taxon>Klosneuvirinae</taxon>
        <taxon>Catovirus</taxon>
    </lineage>
</organism>
<dbReference type="EMBL" id="KY684083">
    <property type="protein sequence ID" value="ARF08929.1"/>
    <property type="molecule type" value="Genomic_DNA"/>
</dbReference>
<proteinExistence type="predicted"/>
<reference evidence="1" key="1">
    <citation type="journal article" date="2017" name="Science">
        <title>Giant viruses with an expanded complement of translation system components.</title>
        <authorList>
            <person name="Schulz F."/>
            <person name="Yutin N."/>
            <person name="Ivanova N.N."/>
            <person name="Ortega D.R."/>
            <person name="Lee T.K."/>
            <person name="Vierheilig J."/>
            <person name="Daims H."/>
            <person name="Horn M."/>
            <person name="Wagner M."/>
            <person name="Jensen G.J."/>
            <person name="Kyrpides N.C."/>
            <person name="Koonin E.V."/>
            <person name="Woyke T."/>
        </authorList>
    </citation>
    <scope>NUCLEOTIDE SEQUENCE</scope>
    <source>
        <strain evidence="1">CTV1</strain>
    </source>
</reference>
<accession>A0A1V0SB56</accession>